<evidence type="ECO:0000313" key="1">
    <source>
        <dbReference type="EMBL" id="RYP06889.1"/>
    </source>
</evidence>
<evidence type="ECO:0000313" key="2">
    <source>
        <dbReference type="Proteomes" id="UP000293360"/>
    </source>
</evidence>
<organism evidence="1 2">
    <name type="scientific">Monosporascus ibericus</name>
    <dbReference type="NCBI Taxonomy" id="155417"/>
    <lineage>
        <taxon>Eukaryota</taxon>
        <taxon>Fungi</taxon>
        <taxon>Dikarya</taxon>
        <taxon>Ascomycota</taxon>
        <taxon>Pezizomycotina</taxon>
        <taxon>Sordariomycetes</taxon>
        <taxon>Xylariomycetidae</taxon>
        <taxon>Xylariales</taxon>
        <taxon>Xylariales incertae sedis</taxon>
        <taxon>Monosporascus</taxon>
    </lineage>
</organism>
<dbReference type="Proteomes" id="UP000293360">
    <property type="component" value="Unassembled WGS sequence"/>
</dbReference>
<dbReference type="AlphaFoldDB" id="A0A4V1XBN7"/>
<dbReference type="STRING" id="155417.A0A4V1XBN7"/>
<dbReference type="OrthoDB" id="415825at2759"/>
<dbReference type="EMBL" id="QJNU01000113">
    <property type="protein sequence ID" value="RYP06889.1"/>
    <property type="molecule type" value="Genomic_DNA"/>
</dbReference>
<comment type="caution">
    <text evidence="1">The sequence shown here is derived from an EMBL/GenBank/DDBJ whole genome shotgun (WGS) entry which is preliminary data.</text>
</comment>
<keyword evidence="2" id="KW-1185">Reference proteome</keyword>
<protein>
    <submittedName>
        <fullName evidence="1">Uncharacterized protein</fullName>
    </submittedName>
</protein>
<name>A0A4V1XBN7_9PEZI</name>
<sequence>MVCVIPYYIGGGISIYTPSTGYGSESIVSAKLVNSKEMVDAVCAVLEAVTSNKSYVSVGDLVIVQASSDLKQRRATSASAGAAHIPTSTATTSIRFVRKDDVKRFGQAGLAGWSTEKFNRLAELQAQLVQKRPDTARSGYTVE</sequence>
<reference evidence="1 2" key="1">
    <citation type="submission" date="2018-06" db="EMBL/GenBank/DDBJ databases">
        <title>Complete Genomes of Monosporascus.</title>
        <authorList>
            <person name="Robinson A.J."/>
            <person name="Natvig D.O."/>
        </authorList>
    </citation>
    <scope>NUCLEOTIDE SEQUENCE [LARGE SCALE GENOMIC DNA]</scope>
    <source>
        <strain evidence="1 2">CBS 110550</strain>
    </source>
</reference>
<proteinExistence type="predicted"/>
<gene>
    <name evidence="1" type="ORF">DL764_002882</name>
</gene>
<accession>A0A4V1XBN7</accession>